<keyword evidence="11" id="KW-1185">Reference proteome</keyword>
<dbReference type="Proteomes" id="UP000217289">
    <property type="component" value="Chromosome"/>
</dbReference>
<dbReference type="PANTHER" id="PTHR43756">
    <property type="entry name" value="CHOLINE MONOOXYGENASE, CHLOROPLASTIC"/>
    <property type="match status" value="1"/>
</dbReference>
<dbReference type="GO" id="GO:0051213">
    <property type="term" value="F:dioxygenase activity"/>
    <property type="evidence" value="ECO:0007669"/>
    <property type="project" value="UniProtKB-KW"/>
</dbReference>
<dbReference type="Gene3D" id="2.102.10.10">
    <property type="entry name" value="Rieske [2Fe-2S] iron-sulphur domain"/>
    <property type="match status" value="1"/>
</dbReference>
<dbReference type="PANTHER" id="PTHR43756:SF1">
    <property type="entry name" value="3-PHENYLPROPIONATE_CINNAMIC ACID DIOXYGENASE SUBUNIT ALPHA"/>
    <property type="match status" value="1"/>
</dbReference>
<proteinExistence type="inferred from homology"/>
<dbReference type="KEGG" id="mbd:MEBOL_002895"/>
<feature type="domain" description="Rieske" evidence="9">
    <location>
        <begin position="43"/>
        <end position="159"/>
    </location>
</feature>
<keyword evidence="7" id="KW-0411">Iron-sulfur</keyword>
<dbReference type="PROSITE" id="PS00570">
    <property type="entry name" value="RING_HYDROXYL_ALPHA"/>
    <property type="match status" value="1"/>
</dbReference>
<dbReference type="PROSITE" id="PS51296">
    <property type="entry name" value="RIESKE"/>
    <property type="match status" value="1"/>
</dbReference>
<reference evidence="10 11" key="1">
    <citation type="submission" date="2017-06" db="EMBL/GenBank/DDBJ databases">
        <authorList>
            <person name="Kim H.J."/>
            <person name="Triplett B.A."/>
        </authorList>
    </citation>
    <scope>NUCLEOTIDE SEQUENCE [LARGE SCALE GENOMIC DNA]</scope>
    <source>
        <strain evidence="10 11">DSM 14713</strain>
    </source>
</reference>
<organism evidence="10 11">
    <name type="scientific">Melittangium boletus DSM 14713</name>
    <dbReference type="NCBI Taxonomy" id="1294270"/>
    <lineage>
        <taxon>Bacteria</taxon>
        <taxon>Pseudomonadati</taxon>
        <taxon>Myxococcota</taxon>
        <taxon>Myxococcia</taxon>
        <taxon>Myxococcales</taxon>
        <taxon>Cystobacterineae</taxon>
        <taxon>Archangiaceae</taxon>
        <taxon>Melittangium</taxon>
    </lineage>
</organism>
<dbReference type="EMBL" id="CP022163">
    <property type="protein sequence ID" value="ATB29446.1"/>
    <property type="molecule type" value="Genomic_DNA"/>
</dbReference>
<dbReference type="PRINTS" id="PR00090">
    <property type="entry name" value="RNGDIOXGNASE"/>
</dbReference>
<name>A0A250IES4_9BACT</name>
<dbReference type="GO" id="GO:0051537">
    <property type="term" value="F:2 iron, 2 sulfur cluster binding"/>
    <property type="evidence" value="ECO:0007669"/>
    <property type="project" value="UniProtKB-KW"/>
</dbReference>
<evidence type="ECO:0000259" key="9">
    <source>
        <dbReference type="PROSITE" id="PS51296"/>
    </source>
</evidence>
<dbReference type="InterPro" id="IPR015879">
    <property type="entry name" value="Ring_hydroxy_dOase_asu_C_dom"/>
</dbReference>
<keyword evidence="8" id="KW-0520">NAD</keyword>
<dbReference type="RefSeq" id="WP_095978008.1">
    <property type="nucleotide sequence ID" value="NZ_CP022163.1"/>
</dbReference>
<keyword evidence="2" id="KW-0001">2Fe-2S</keyword>
<comment type="similarity">
    <text evidence="1">Belongs to the bacterial ring-hydroxylating dioxygenase alpha subunit family.</text>
</comment>
<dbReference type="InterPro" id="IPR001663">
    <property type="entry name" value="Rng_hydr_dOase-A"/>
</dbReference>
<keyword evidence="6" id="KW-0408">Iron</keyword>
<evidence type="ECO:0000256" key="2">
    <source>
        <dbReference type="ARBA" id="ARBA00022714"/>
    </source>
</evidence>
<dbReference type="InterPro" id="IPR036922">
    <property type="entry name" value="Rieske_2Fe-2S_sf"/>
</dbReference>
<accession>A0A250IES4</accession>
<evidence type="ECO:0000256" key="4">
    <source>
        <dbReference type="ARBA" id="ARBA00022964"/>
    </source>
</evidence>
<keyword evidence="4" id="KW-0223">Dioxygenase</keyword>
<dbReference type="GO" id="GO:0005506">
    <property type="term" value="F:iron ion binding"/>
    <property type="evidence" value="ECO:0007669"/>
    <property type="project" value="InterPro"/>
</dbReference>
<dbReference type="InterPro" id="IPR015881">
    <property type="entry name" value="ARHD_Rieske_2Fe_2S"/>
</dbReference>
<dbReference type="SUPFAM" id="SSF55961">
    <property type="entry name" value="Bet v1-like"/>
    <property type="match status" value="1"/>
</dbReference>
<dbReference type="InterPro" id="IPR017941">
    <property type="entry name" value="Rieske_2Fe-2S"/>
</dbReference>
<sequence length="416" mass="47196">MSAPIDSFWPWPREDTTHVPYRVFTDAGLFQREQERVFQGPTWSYVGLEAEVPGEGSFRTTHIGEVPVILSRGGDGRVHVLVNRCAHRGALVLREAYGQRKRFNCIYHQWGYDPDGRLRAVPFKQGVEGHGGYRDVPLDMQALSLRRLRVEVLNGLVFATFRDDTPPLREYLGGVWPQFTRVFDGRKLEVLGYLRQRVKANWKLYFENVKDPYHAGLLHLFVATFGLFRSTQRGETLAEPSGCGHLVSYQGGTQEHPEQYEQQGLSTYRKGYRLRAPELMRKLPDLADDVAVSIQTVFPSLVIHRISNSIATRQVLPRGVDEFDLVWTLLGYADDPVELRNQRILQANLVGPSGFISLEDVEALEIVQRGIQGERGDAAFVGLGGTRVLYGEPEPDLANETALRGFWKTWRTLMDV</sequence>
<dbReference type="Pfam" id="PF00848">
    <property type="entry name" value="Ring_hydroxyl_A"/>
    <property type="match status" value="1"/>
</dbReference>
<gene>
    <name evidence="10" type="ORF">MEBOL_002895</name>
</gene>
<evidence type="ECO:0000256" key="5">
    <source>
        <dbReference type="ARBA" id="ARBA00023002"/>
    </source>
</evidence>
<evidence type="ECO:0000256" key="1">
    <source>
        <dbReference type="ARBA" id="ARBA00008751"/>
    </source>
</evidence>
<dbReference type="OrthoDB" id="7456916at2"/>
<evidence type="ECO:0000256" key="8">
    <source>
        <dbReference type="ARBA" id="ARBA00023027"/>
    </source>
</evidence>
<evidence type="ECO:0000313" key="10">
    <source>
        <dbReference type="EMBL" id="ATB29446.1"/>
    </source>
</evidence>
<dbReference type="AlphaFoldDB" id="A0A250IES4"/>
<keyword evidence="5" id="KW-0560">Oxidoreductase</keyword>
<evidence type="ECO:0000256" key="7">
    <source>
        <dbReference type="ARBA" id="ARBA00023014"/>
    </source>
</evidence>
<dbReference type="Gene3D" id="3.90.380.10">
    <property type="entry name" value="Naphthalene 1,2-dioxygenase Alpha Subunit, Chain A, domain 1"/>
    <property type="match status" value="1"/>
</dbReference>
<dbReference type="SUPFAM" id="SSF50022">
    <property type="entry name" value="ISP domain"/>
    <property type="match status" value="1"/>
</dbReference>
<protein>
    <recommendedName>
        <fullName evidence="9">Rieske domain-containing protein</fullName>
    </recommendedName>
</protein>
<evidence type="ECO:0000313" key="11">
    <source>
        <dbReference type="Proteomes" id="UP000217289"/>
    </source>
</evidence>
<keyword evidence="3" id="KW-0479">Metal-binding</keyword>
<evidence type="ECO:0000256" key="6">
    <source>
        <dbReference type="ARBA" id="ARBA00023004"/>
    </source>
</evidence>
<evidence type="ECO:0000256" key="3">
    <source>
        <dbReference type="ARBA" id="ARBA00022723"/>
    </source>
</evidence>
<dbReference type="Pfam" id="PF00355">
    <property type="entry name" value="Rieske"/>
    <property type="match status" value="1"/>
</dbReference>